<keyword evidence="1" id="KW-0812">Transmembrane</keyword>
<dbReference type="AlphaFoldDB" id="A0AAV6HE33"/>
<dbReference type="InterPro" id="IPR007110">
    <property type="entry name" value="Ig-like_dom"/>
</dbReference>
<dbReference type="EMBL" id="JADWDJ010000001">
    <property type="protein sequence ID" value="KAG5285630.1"/>
    <property type="molecule type" value="Genomic_DNA"/>
</dbReference>
<evidence type="ECO:0000313" key="4">
    <source>
        <dbReference type="Proteomes" id="UP000823561"/>
    </source>
</evidence>
<sequence>MVTVLQHYHSRTKLKTNCSVECSVENGREVTLSWYRGNYMLNQTSSPDLNMTLRIPLEVEHHDDSIYSCVAANPVSNQTTFLNISATCSAPPDSVRSKRSHSLLIGLLLILILISFCVVLPFCFKRKLEAESEYCS</sequence>
<accession>A0AAV6HE33</accession>
<keyword evidence="1" id="KW-0472">Membrane</keyword>
<reference evidence="3 4" key="1">
    <citation type="submission" date="2020-10" db="EMBL/GenBank/DDBJ databases">
        <title>Chromosome-scale genome assembly of the Allis shad, Alosa alosa.</title>
        <authorList>
            <person name="Margot Z."/>
            <person name="Christophe K."/>
            <person name="Cabau C."/>
            <person name="Louis A."/>
            <person name="Berthelot C."/>
            <person name="Parey E."/>
            <person name="Roest Crollius H."/>
            <person name="Montfort J."/>
            <person name="Robinson-Rechavi M."/>
            <person name="Bucao C."/>
            <person name="Bouchez O."/>
            <person name="Gislard M."/>
            <person name="Lluch J."/>
            <person name="Milhes M."/>
            <person name="Lampietro C."/>
            <person name="Lopez Roques C."/>
            <person name="Donnadieu C."/>
            <person name="Braasch I."/>
            <person name="Desvignes T."/>
            <person name="Postlethwait J."/>
            <person name="Bobe J."/>
            <person name="Guiguen Y."/>
        </authorList>
    </citation>
    <scope>NUCLEOTIDE SEQUENCE [LARGE SCALE GENOMIC DNA]</scope>
    <source>
        <strain evidence="3">M-15738</strain>
        <tissue evidence="3">Blood</tissue>
    </source>
</reference>
<dbReference type="InterPro" id="IPR013098">
    <property type="entry name" value="Ig_I-set"/>
</dbReference>
<dbReference type="Pfam" id="PF07679">
    <property type="entry name" value="I-set"/>
    <property type="match status" value="1"/>
</dbReference>
<evidence type="ECO:0000259" key="2">
    <source>
        <dbReference type="PROSITE" id="PS50835"/>
    </source>
</evidence>
<dbReference type="InterPro" id="IPR013783">
    <property type="entry name" value="Ig-like_fold"/>
</dbReference>
<protein>
    <recommendedName>
        <fullName evidence="2">Ig-like domain-containing protein</fullName>
    </recommendedName>
</protein>
<organism evidence="3 4">
    <name type="scientific">Alosa alosa</name>
    <name type="common">allis shad</name>
    <dbReference type="NCBI Taxonomy" id="278164"/>
    <lineage>
        <taxon>Eukaryota</taxon>
        <taxon>Metazoa</taxon>
        <taxon>Chordata</taxon>
        <taxon>Craniata</taxon>
        <taxon>Vertebrata</taxon>
        <taxon>Euteleostomi</taxon>
        <taxon>Actinopterygii</taxon>
        <taxon>Neopterygii</taxon>
        <taxon>Teleostei</taxon>
        <taxon>Clupei</taxon>
        <taxon>Clupeiformes</taxon>
        <taxon>Clupeoidei</taxon>
        <taxon>Clupeidae</taxon>
        <taxon>Alosa</taxon>
    </lineage>
</organism>
<comment type="caution">
    <text evidence="3">The sequence shown here is derived from an EMBL/GenBank/DDBJ whole genome shotgun (WGS) entry which is preliminary data.</text>
</comment>
<evidence type="ECO:0000256" key="1">
    <source>
        <dbReference type="SAM" id="Phobius"/>
    </source>
</evidence>
<dbReference type="PROSITE" id="PS50835">
    <property type="entry name" value="IG_LIKE"/>
    <property type="match status" value="1"/>
</dbReference>
<dbReference type="PANTHER" id="PTHR21063">
    <property type="entry name" value="LFA-3"/>
    <property type="match status" value="1"/>
</dbReference>
<proteinExistence type="predicted"/>
<dbReference type="CDD" id="cd00096">
    <property type="entry name" value="Ig"/>
    <property type="match status" value="1"/>
</dbReference>
<dbReference type="Proteomes" id="UP000823561">
    <property type="component" value="Chromosome 1"/>
</dbReference>
<gene>
    <name evidence="3" type="ORF">AALO_G00005590</name>
</gene>
<keyword evidence="1" id="KW-1133">Transmembrane helix</keyword>
<name>A0AAV6HE33_9TELE</name>
<dbReference type="SUPFAM" id="SSF48726">
    <property type="entry name" value="Immunoglobulin"/>
    <property type="match status" value="1"/>
</dbReference>
<dbReference type="InterPro" id="IPR036179">
    <property type="entry name" value="Ig-like_dom_sf"/>
</dbReference>
<evidence type="ECO:0000313" key="3">
    <source>
        <dbReference type="EMBL" id="KAG5285630.1"/>
    </source>
</evidence>
<dbReference type="Gene3D" id="2.60.40.10">
    <property type="entry name" value="Immunoglobulins"/>
    <property type="match status" value="1"/>
</dbReference>
<feature type="domain" description="Ig-like" evidence="2">
    <location>
        <begin position="19"/>
        <end position="85"/>
    </location>
</feature>
<dbReference type="PANTHER" id="PTHR21063:SF4">
    <property type="entry name" value="CD48 ANTIGEN-RELATED"/>
    <property type="match status" value="1"/>
</dbReference>
<keyword evidence="4" id="KW-1185">Reference proteome</keyword>
<feature type="transmembrane region" description="Helical" evidence="1">
    <location>
        <begin position="103"/>
        <end position="124"/>
    </location>
</feature>